<dbReference type="SUPFAM" id="SSF50475">
    <property type="entry name" value="FMN-binding split barrel"/>
    <property type="match status" value="1"/>
</dbReference>
<gene>
    <name evidence="6" type="ORF">GCM10007878_09850</name>
</gene>
<evidence type="ECO:0000313" key="6">
    <source>
        <dbReference type="EMBL" id="GLR63550.1"/>
    </source>
</evidence>
<sequence length="206" mass="22598">MLLDLASLKPNTCYHLMTQTITPRPIAWVLSASDNGELNLAPFSFFNGVCSDPPLVMLSIGKKTPEEAKDTRHNLLSGREFVIHLPTLAQAEDVTASAATLPYGKSELELMQDNELVEFPGSPLPRLKAAPIAFQAKLHDVHYLGHQKQAIIYAELIQAYIDDAAIEVDEERGRYTVDAKAIDPLARLGGTNYAGIDKVFSVARPK</sequence>
<evidence type="ECO:0000256" key="4">
    <source>
        <dbReference type="ARBA" id="ARBA00038054"/>
    </source>
</evidence>
<reference evidence="7" key="1">
    <citation type="journal article" date="2019" name="Int. J. Syst. Evol. Microbiol.">
        <title>The Global Catalogue of Microorganisms (GCM) 10K type strain sequencing project: providing services to taxonomists for standard genome sequencing and annotation.</title>
        <authorList>
            <consortium name="The Broad Institute Genomics Platform"/>
            <consortium name="The Broad Institute Genome Sequencing Center for Infectious Disease"/>
            <person name="Wu L."/>
            <person name="Ma J."/>
        </authorList>
    </citation>
    <scope>NUCLEOTIDE SEQUENCE [LARGE SCALE GENOMIC DNA]</scope>
    <source>
        <strain evidence="7">NBRC 100033</strain>
    </source>
</reference>
<evidence type="ECO:0000313" key="7">
    <source>
        <dbReference type="Proteomes" id="UP001156682"/>
    </source>
</evidence>
<dbReference type="EMBL" id="BSOR01000016">
    <property type="protein sequence ID" value="GLR63550.1"/>
    <property type="molecule type" value="Genomic_DNA"/>
</dbReference>
<organism evidence="6 7">
    <name type="scientific">Marinospirillum insulare</name>
    <dbReference type="NCBI Taxonomy" id="217169"/>
    <lineage>
        <taxon>Bacteria</taxon>
        <taxon>Pseudomonadati</taxon>
        <taxon>Pseudomonadota</taxon>
        <taxon>Gammaproteobacteria</taxon>
        <taxon>Oceanospirillales</taxon>
        <taxon>Oceanospirillaceae</taxon>
        <taxon>Marinospirillum</taxon>
    </lineage>
</organism>
<dbReference type="Gene3D" id="2.30.110.10">
    <property type="entry name" value="Electron Transport, Fmn-binding Protein, Chain A"/>
    <property type="match status" value="1"/>
</dbReference>
<keyword evidence="3" id="KW-0288">FMN</keyword>
<evidence type="ECO:0000256" key="1">
    <source>
        <dbReference type="ARBA" id="ARBA00001917"/>
    </source>
</evidence>
<keyword evidence="2" id="KW-0285">Flavoprotein</keyword>
<proteinExistence type="inferred from homology"/>
<comment type="cofactor">
    <cofactor evidence="1">
        <name>FMN</name>
        <dbReference type="ChEBI" id="CHEBI:58210"/>
    </cofactor>
</comment>
<feature type="domain" description="Flavin reductase like" evidence="5">
    <location>
        <begin position="19"/>
        <end position="177"/>
    </location>
</feature>
<keyword evidence="7" id="KW-1185">Reference proteome</keyword>
<accession>A0ABQ5ZTR5</accession>
<name>A0ABQ5ZTR5_9GAMM</name>
<protein>
    <recommendedName>
        <fullName evidence="5">Flavin reductase like domain-containing protein</fullName>
    </recommendedName>
</protein>
<dbReference type="PANTHER" id="PTHR33798:SF5">
    <property type="entry name" value="FLAVIN REDUCTASE LIKE DOMAIN-CONTAINING PROTEIN"/>
    <property type="match status" value="1"/>
</dbReference>
<dbReference type="InterPro" id="IPR002563">
    <property type="entry name" value="Flavin_Rdtase-like_dom"/>
</dbReference>
<dbReference type="RefSeq" id="WP_027849891.1">
    <property type="nucleotide sequence ID" value="NZ_BSOR01000016.1"/>
</dbReference>
<evidence type="ECO:0000256" key="2">
    <source>
        <dbReference type="ARBA" id="ARBA00022630"/>
    </source>
</evidence>
<dbReference type="PANTHER" id="PTHR33798">
    <property type="entry name" value="FLAVOPROTEIN OXYGENASE"/>
    <property type="match status" value="1"/>
</dbReference>
<dbReference type="Pfam" id="PF01613">
    <property type="entry name" value="Flavin_Reduct"/>
    <property type="match status" value="1"/>
</dbReference>
<comment type="caution">
    <text evidence="6">The sequence shown here is derived from an EMBL/GenBank/DDBJ whole genome shotgun (WGS) entry which is preliminary data.</text>
</comment>
<evidence type="ECO:0000256" key="3">
    <source>
        <dbReference type="ARBA" id="ARBA00022643"/>
    </source>
</evidence>
<dbReference type="SMART" id="SM00903">
    <property type="entry name" value="Flavin_Reduct"/>
    <property type="match status" value="1"/>
</dbReference>
<comment type="similarity">
    <text evidence="4">Belongs to the flavoredoxin family.</text>
</comment>
<dbReference type="InterPro" id="IPR012349">
    <property type="entry name" value="Split_barrel_FMN-bd"/>
</dbReference>
<evidence type="ECO:0000259" key="5">
    <source>
        <dbReference type="SMART" id="SM00903"/>
    </source>
</evidence>
<dbReference type="Proteomes" id="UP001156682">
    <property type="component" value="Unassembled WGS sequence"/>
</dbReference>